<reference evidence="2" key="1">
    <citation type="submission" date="2016-12" db="EMBL/GenBank/DDBJ databases">
        <title>The genomes of Aspergillus section Nigri reveals drivers in fungal speciation.</title>
        <authorList>
            <consortium name="DOE Joint Genome Institute"/>
            <person name="Vesth T.C."/>
            <person name="Nybo J."/>
            <person name="Theobald S."/>
            <person name="Brandl J."/>
            <person name="Frisvad J.C."/>
            <person name="Nielsen K.F."/>
            <person name="Lyhne E.K."/>
            <person name="Kogle M.E."/>
            <person name="Kuo A."/>
            <person name="Riley R."/>
            <person name="Clum A."/>
            <person name="Nolan M."/>
            <person name="Lipzen A."/>
            <person name="Salamov A."/>
            <person name="Henrissat B."/>
            <person name="Wiebenga A."/>
            <person name="De vries R.P."/>
            <person name="Grigoriev I.V."/>
            <person name="Mortensen U.H."/>
            <person name="Andersen M.R."/>
            <person name="Baker S.E."/>
        </authorList>
    </citation>
    <scope>NUCLEOTIDE SEQUENCE</scope>
    <source>
        <strain evidence="2">IBT 28561</strain>
    </source>
</reference>
<dbReference type="VEuPathDB" id="FungiDB:P168DRAFT_305511"/>
<evidence type="ECO:0000313" key="3">
    <source>
        <dbReference type="Proteomes" id="UP000234254"/>
    </source>
</evidence>
<dbReference type="AlphaFoldDB" id="A0A2I1CZY4"/>
<feature type="region of interest" description="Disordered" evidence="1">
    <location>
        <begin position="229"/>
        <end position="280"/>
    </location>
</feature>
<feature type="compositionally biased region" description="Pro residues" evidence="1">
    <location>
        <begin position="331"/>
        <end position="341"/>
    </location>
</feature>
<organism evidence="2 3">
    <name type="scientific">Aspergillus campestris (strain IBT 28561)</name>
    <dbReference type="NCBI Taxonomy" id="1392248"/>
    <lineage>
        <taxon>Eukaryota</taxon>
        <taxon>Fungi</taxon>
        <taxon>Dikarya</taxon>
        <taxon>Ascomycota</taxon>
        <taxon>Pezizomycotina</taxon>
        <taxon>Eurotiomycetes</taxon>
        <taxon>Eurotiomycetidae</taxon>
        <taxon>Eurotiales</taxon>
        <taxon>Aspergillaceae</taxon>
        <taxon>Aspergillus</taxon>
        <taxon>Aspergillus subgen. Circumdati</taxon>
    </lineage>
</organism>
<proteinExistence type="predicted"/>
<accession>A0A2I1CZY4</accession>
<gene>
    <name evidence="2" type="ORF">P168DRAFT_305511</name>
</gene>
<feature type="compositionally biased region" description="Basic and acidic residues" evidence="1">
    <location>
        <begin position="519"/>
        <end position="529"/>
    </location>
</feature>
<feature type="region of interest" description="Disordered" evidence="1">
    <location>
        <begin position="1"/>
        <end position="23"/>
    </location>
</feature>
<dbReference type="EMBL" id="MSFM01000008">
    <property type="protein sequence ID" value="PKY03192.1"/>
    <property type="molecule type" value="Genomic_DNA"/>
</dbReference>
<dbReference type="OrthoDB" id="4755622at2759"/>
<feature type="region of interest" description="Disordered" evidence="1">
    <location>
        <begin position="298"/>
        <end position="368"/>
    </location>
</feature>
<dbReference type="RefSeq" id="XP_024691786.1">
    <property type="nucleotide sequence ID" value="XM_024838934.1"/>
</dbReference>
<protein>
    <submittedName>
        <fullName evidence="2">Uncharacterized protein</fullName>
    </submittedName>
</protein>
<dbReference type="Proteomes" id="UP000234254">
    <property type="component" value="Unassembled WGS sequence"/>
</dbReference>
<feature type="compositionally biased region" description="Acidic residues" evidence="1">
    <location>
        <begin position="443"/>
        <end position="456"/>
    </location>
</feature>
<dbReference type="GeneID" id="36546458"/>
<feature type="compositionally biased region" description="Low complexity" evidence="1">
    <location>
        <begin position="426"/>
        <end position="438"/>
    </location>
</feature>
<evidence type="ECO:0000256" key="1">
    <source>
        <dbReference type="SAM" id="MobiDB-lite"/>
    </source>
</evidence>
<name>A0A2I1CZY4_ASPC2</name>
<feature type="region of interest" description="Disordered" evidence="1">
    <location>
        <begin position="426"/>
        <end position="489"/>
    </location>
</feature>
<feature type="compositionally biased region" description="Low complexity" evidence="1">
    <location>
        <begin position="342"/>
        <end position="356"/>
    </location>
</feature>
<feature type="compositionally biased region" description="Gly residues" evidence="1">
    <location>
        <begin position="548"/>
        <end position="560"/>
    </location>
</feature>
<feature type="compositionally biased region" description="Basic residues" evidence="1">
    <location>
        <begin position="480"/>
        <end position="489"/>
    </location>
</feature>
<keyword evidence="3" id="KW-1185">Reference proteome</keyword>
<sequence>MAGYPDRRAYPSSGPRGWEHSYTSYHPLNHPPFNYPPPSYYSSASSASSGLNFRESRAPVYHRRVRHDHLPLDYMHSYERPHHRQLQLTPFTHTSATHTRPPNQWTNPYNPRPTHPPTYNTYNPTSQPYVPVREPYRPAIYPGERTSYGISPSQRHYYSQESYVRAEAPAPAPSMAPRAAHHDSGWPPWDFSTASPRGFGEVAGPARSGHMKWSSSPTVVDRSGYAERAGSLEPRATGTVPHGLPSFKDFEQGVSPGDALGPGGLFEQLFPSSPPRQTQDLEPAQLGVQLFTEDSPRYHTSEISTPPPHIKPIPDLSPESNPAHHTSPSPRSNPNPTPPTLALPSATTSAPSTPSTVTERHPSLRGPVKVPVTFETVAAHTAKCDLCNGRNSQGMTRCRDCGWQCCHACAGKNGHTRTHVLAGGSRVHVASSPSSSAGRDGDEHGDDDDSDSDSDSEGSSRVGGVRPRLRGEAVASVTRRQTRSWTRRNAARVEDAAVAAAAAVAAVGVGGSAASVSRSETRSESESPAREFSIQEGPSEEVSMTLSLGGGESSNVYGGGTVPRVSSDVMDGARSLYDLSISALCRQGG</sequence>
<comment type="caution">
    <text evidence="2">The sequence shown here is derived from an EMBL/GenBank/DDBJ whole genome shotgun (WGS) entry which is preliminary data.</text>
</comment>
<feature type="region of interest" description="Disordered" evidence="1">
    <location>
        <begin position="512"/>
        <end position="560"/>
    </location>
</feature>
<evidence type="ECO:0000313" key="2">
    <source>
        <dbReference type="EMBL" id="PKY03192.1"/>
    </source>
</evidence>